<gene>
    <name evidence="1" type="ORF">SAMN05660772_00912</name>
</gene>
<evidence type="ECO:0000313" key="2">
    <source>
        <dbReference type="Proteomes" id="UP000192408"/>
    </source>
</evidence>
<dbReference type="AlphaFoldDB" id="A0A1W1V012"/>
<dbReference type="EMBL" id="FWWV01000024">
    <property type="protein sequence ID" value="SMB86610.1"/>
    <property type="molecule type" value="Genomic_DNA"/>
</dbReference>
<reference evidence="2" key="1">
    <citation type="submission" date="2017-04" db="EMBL/GenBank/DDBJ databases">
        <authorList>
            <person name="Varghese N."/>
            <person name="Submissions S."/>
        </authorList>
    </citation>
    <scope>NUCLEOTIDE SEQUENCE [LARGE SCALE GENOMIC DNA]</scope>
    <source>
        <strain evidence="2">DSM 23072</strain>
    </source>
</reference>
<dbReference type="Proteomes" id="UP000192408">
    <property type="component" value="Unassembled WGS sequence"/>
</dbReference>
<organism evidence="1 2">
    <name type="scientific">Pasteurella testudinis DSM 23072</name>
    <dbReference type="NCBI Taxonomy" id="1122938"/>
    <lineage>
        <taxon>Bacteria</taxon>
        <taxon>Pseudomonadati</taxon>
        <taxon>Pseudomonadota</taxon>
        <taxon>Gammaproteobacteria</taxon>
        <taxon>Pasteurellales</taxon>
        <taxon>Pasteurellaceae</taxon>
        <taxon>Pasteurella</taxon>
    </lineage>
</organism>
<evidence type="ECO:0000313" key="1">
    <source>
        <dbReference type="EMBL" id="SMB86610.1"/>
    </source>
</evidence>
<protein>
    <submittedName>
        <fullName evidence="1">Uncharacterized protein</fullName>
    </submittedName>
</protein>
<dbReference type="SUPFAM" id="SSF53098">
    <property type="entry name" value="Ribonuclease H-like"/>
    <property type="match status" value="1"/>
</dbReference>
<accession>A0A1W1V012</accession>
<dbReference type="InterPro" id="IPR012337">
    <property type="entry name" value="RNaseH-like_sf"/>
</dbReference>
<sequence length="60" mass="6635">MIRVDNGSEMTSFTFTHWCEANNITICYIVSLASRTKTPISSDLIAAIVQKFSPHICSPS</sequence>
<name>A0A1W1V012_9PAST</name>
<keyword evidence="2" id="KW-1185">Reference proteome</keyword>
<proteinExistence type="predicted"/>